<accession>A0A7J7M9P8</accession>
<keyword evidence="1" id="KW-0472">Membrane</keyword>
<gene>
    <name evidence="2" type="ORF">GIB67_016306</name>
</gene>
<dbReference type="Proteomes" id="UP000541444">
    <property type="component" value="Unassembled WGS sequence"/>
</dbReference>
<evidence type="ECO:0000313" key="3">
    <source>
        <dbReference type="Proteomes" id="UP000541444"/>
    </source>
</evidence>
<dbReference type="EMBL" id="JACGCM010001690">
    <property type="protein sequence ID" value="KAF6151494.1"/>
    <property type="molecule type" value="Genomic_DNA"/>
</dbReference>
<feature type="non-terminal residue" evidence="2">
    <location>
        <position position="1"/>
    </location>
</feature>
<reference evidence="2 3" key="1">
    <citation type="journal article" date="2020" name="IScience">
        <title>Genome Sequencing of the Endangered Kingdonia uniflora (Circaeasteraceae, Ranunculales) Reveals Potential Mechanisms of Evolutionary Specialization.</title>
        <authorList>
            <person name="Sun Y."/>
            <person name="Deng T."/>
            <person name="Zhang A."/>
            <person name="Moore M.J."/>
            <person name="Landis J.B."/>
            <person name="Lin N."/>
            <person name="Zhang H."/>
            <person name="Zhang X."/>
            <person name="Huang J."/>
            <person name="Zhang X."/>
            <person name="Sun H."/>
            <person name="Wang H."/>
        </authorList>
    </citation>
    <scope>NUCLEOTIDE SEQUENCE [LARGE SCALE GENOMIC DNA]</scope>
    <source>
        <strain evidence="2">TB1705</strain>
        <tissue evidence="2">Leaf</tissue>
    </source>
</reference>
<sequence length="60" mass="6651">MGGPCSSVLGLFTIHLGRWLSYVCCVRIVYHYPWQVVILCVCWPCGGYSILILGICLQCG</sequence>
<keyword evidence="1" id="KW-0812">Transmembrane</keyword>
<evidence type="ECO:0000256" key="1">
    <source>
        <dbReference type="SAM" id="Phobius"/>
    </source>
</evidence>
<feature type="transmembrane region" description="Helical" evidence="1">
    <location>
        <begin position="7"/>
        <end position="30"/>
    </location>
</feature>
<feature type="transmembrane region" description="Helical" evidence="1">
    <location>
        <begin position="36"/>
        <end position="57"/>
    </location>
</feature>
<evidence type="ECO:0000313" key="2">
    <source>
        <dbReference type="EMBL" id="KAF6151494.1"/>
    </source>
</evidence>
<proteinExistence type="predicted"/>
<organism evidence="2 3">
    <name type="scientific">Kingdonia uniflora</name>
    <dbReference type="NCBI Taxonomy" id="39325"/>
    <lineage>
        <taxon>Eukaryota</taxon>
        <taxon>Viridiplantae</taxon>
        <taxon>Streptophyta</taxon>
        <taxon>Embryophyta</taxon>
        <taxon>Tracheophyta</taxon>
        <taxon>Spermatophyta</taxon>
        <taxon>Magnoliopsida</taxon>
        <taxon>Ranunculales</taxon>
        <taxon>Circaeasteraceae</taxon>
        <taxon>Kingdonia</taxon>
    </lineage>
</organism>
<dbReference type="AlphaFoldDB" id="A0A7J7M9P8"/>
<protein>
    <submittedName>
        <fullName evidence="2">Uncharacterized protein</fullName>
    </submittedName>
</protein>
<keyword evidence="3" id="KW-1185">Reference proteome</keyword>
<name>A0A7J7M9P8_9MAGN</name>
<comment type="caution">
    <text evidence="2">The sequence shown here is derived from an EMBL/GenBank/DDBJ whole genome shotgun (WGS) entry which is preliminary data.</text>
</comment>
<keyword evidence="1" id="KW-1133">Transmembrane helix</keyword>